<keyword evidence="20" id="KW-1185">Reference proteome</keyword>
<keyword evidence="13" id="KW-0333">Golgi apparatus</keyword>
<dbReference type="GO" id="GO:0016020">
    <property type="term" value="C:membrane"/>
    <property type="evidence" value="ECO:0007669"/>
    <property type="project" value="UniProtKB-SubCell"/>
</dbReference>
<gene>
    <name evidence="19" type="ORF">EB796_007839</name>
</gene>
<evidence type="ECO:0000256" key="16">
    <source>
        <dbReference type="ARBA" id="ARBA00024003"/>
    </source>
</evidence>
<evidence type="ECO:0000256" key="10">
    <source>
        <dbReference type="ARBA" id="ARBA00022753"/>
    </source>
</evidence>
<comment type="subcellular location">
    <subcellularLocation>
        <location evidence="5">Cytoplasmic vesicle</location>
        <location evidence="5">Autophagosome</location>
    </subcellularLocation>
    <subcellularLocation>
        <location evidence="3">Cytoplasmic vesicle</location>
        <location evidence="3">Secretory vesicle</location>
        <location evidence="3">Synaptic vesicle</location>
    </subcellularLocation>
    <subcellularLocation>
        <location evidence="4">Early endosome</location>
    </subcellularLocation>
    <subcellularLocation>
        <location evidence="6">Golgi apparatus</location>
        <location evidence="6">trans-Golgi network</location>
    </subcellularLocation>
    <subcellularLocation>
        <location evidence="7">Late endosome</location>
    </subcellularLocation>
    <subcellularLocation>
        <location evidence="1">Membrane</location>
        <topology evidence="1">Multi-pass membrane protein</topology>
    </subcellularLocation>
    <subcellularLocation>
        <location evidence="2">Recycling endosome</location>
    </subcellularLocation>
</comment>
<reference evidence="19" key="1">
    <citation type="submission" date="2020-06" db="EMBL/GenBank/DDBJ databases">
        <title>Draft genome of Bugula neritina, a colonial animal packing powerful symbionts and potential medicines.</title>
        <authorList>
            <person name="Rayko M."/>
        </authorList>
    </citation>
    <scope>NUCLEOTIDE SEQUENCE [LARGE SCALE GENOMIC DNA]</scope>
    <source>
        <strain evidence="19">Kwan_BN1</strain>
    </source>
</reference>
<organism evidence="19 20">
    <name type="scientific">Bugula neritina</name>
    <name type="common">Brown bryozoan</name>
    <name type="synonym">Sertularia neritina</name>
    <dbReference type="NCBI Taxonomy" id="10212"/>
    <lineage>
        <taxon>Eukaryota</taxon>
        <taxon>Metazoa</taxon>
        <taxon>Spiralia</taxon>
        <taxon>Lophotrochozoa</taxon>
        <taxon>Bryozoa</taxon>
        <taxon>Gymnolaemata</taxon>
        <taxon>Cheilostomatida</taxon>
        <taxon>Flustrina</taxon>
        <taxon>Buguloidea</taxon>
        <taxon>Bugulidae</taxon>
        <taxon>Bugula</taxon>
    </lineage>
</organism>
<dbReference type="EMBL" id="VXIV02001221">
    <property type="protein sequence ID" value="KAF6033851.1"/>
    <property type="molecule type" value="Genomic_DNA"/>
</dbReference>
<feature type="transmembrane region" description="Helical" evidence="18">
    <location>
        <begin position="38"/>
        <end position="64"/>
    </location>
</feature>
<dbReference type="PANTHER" id="PTHR15664">
    <property type="entry name" value="C20ORF30 PROTEIN"/>
    <property type="match status" value="1"/>
</dbReference>
<name>A0A7J7K7E9_BUGNE</name>
<keyword evidence="9 18" id="KW-0812">Transmembrane</keyword>
<evidence type="ECO:0000313" key="20">
    <source>
        <dbReference type="Proteomes" id="UP000593567"/>
    </source>
</evidence>
<accession>A0A7J7K7E9</accession>
<evidence type="ECO:0000256" key="13">
    <source>
        <dbReference type="ARBA" id="ARBA00023034"/>
    </source>
</evidence>
<evidence type="ECO:0000256" key="18">
    <source>
        <dbReference type="SAM" id="Phobius"/>
    </source>
</evidence>
<evidence type="ECO:0000256" key="15">
    <source>
        <dbReference type="ARBA" id="ARBA00023329"/>
    </source>
</evidence>
<dbReference type="GO" id="GO:0008021">
    <property type="term" value="C:synaptic vesicle"/>
    <property type="evidence" value="ECO:0007669"/>
    <property type="project" value="UniProtKB-SubCell"/>
</dbReference>
<dbReference type="PANTHER" id="PTHR15664:SF6">
    <property type="entry name" value="TRANSMEMBRANE PROTEIN 230"/>
    <property type="match status" value="1"/>
</dbReference>
<dbReference type="GO" id="GO:0005794">
    <property type="term" value="C:Golgi apparatus"/>
    <property type="evidence" value="ECO:0007669"/>
    <property type="project" value="UniProtKB-SubCell"/>
</dbReference>
<evidence type="ECO:0000256" key="9">
    <source>
        <dbReference type="ARBA" id="ARBA00022692"/>
    </source>
</evidence>
<feature type="transmembrane region" description="Helical" evidence="18">
    <location>
        <begin position="109"/>
        <end position="128"/>
    </location>
</feature>
<evidence type="ECO:0000256" key="3">
    <source>
        <dbReference type="ARBA" id="ARBA00004234"/>
    </source>
</evidence>
<keyword evidence="12" id="KW-0770">Synapse</keyword>
<comment type="caution">
    <text evidence="19">The sequence shown here is derived from an EMBL/GenBank/DDBJ whole genome shotgun (WGS) entry which is preliminary data.</text>
</comment>
<keyword evidence="10" id="KW-0967">Endosome</keyword>
<dbReference type="InterPro" id="IPR008590">
    <property type="entry name" value="TMEM_230/134"/>
</dbReference>
<dbReference type="GO" id="GO:0005776">
    <property type="term" value="C:autophagosome"/>
    <property type="evidence" value="ECO:0007669"/>
    <property type="project" value="UniProtKB-SubCell"/>
</dbReference>
<evidence type="ECO:0000256" key="7">
    <source>
        <dbReference type="ARBA" id="ARBA00004603"/>
    </source>
</evidence>
<evidence type="ECO:0000256" key="14">
    <source>
        <dbReference type="ARBA" id="ARBA00023136"/>
    </source>
</evidence>
<dbReference type="Proteomes" id="UP000593567">
    <property type="component" value="Unassembled WGS sequence"/>
</dbReference>
<evidence type="ECO:0000256" key="4">
    <source>
        <dbReference type="ARBA" id="ARBA00004412"/>
    </source>
</evidence>
<comment type="similarity">
    <text evidence="8">Belongs to the TMEM134/TMEM230 family.</text>
</comment>
<dbReference type="AlphaFoldDB" id="A0A7J7K7E9"/>
<dbReference type="Pfam" id="PF05915">
    <property type="entry name" value="TMEM_230_134"/>
    <property type="match status" value="1"/>
</dbReference>
<dbReference type="GO" id="GO:0005769">
    <property type="term" value="C:early endosome"/>
    <property type="evidence" value="ECO:0007669"/>
    <property type="project" value="UniProtKB-SubCell"/>
</dbReference>
<protein>
    <recommendedName>
        <fullName evidence="17">Transmembrane protein 230</fullName>
    </recommendedName>
</protein>
<dbReference type="GO" id="GO:0005770">
    <property type="term" value="C:late endosome"/>
    <property type="evidence" value="ECO:0007669"/>
    <property type="project" value="UniProtKB-SubCell"/>
</dbReference>
<sequence>MSSEDVRLRGRSREGHDFRTAQYSMSSRSKETVPCKSILLAIALFTVGTVLLVVGSLLVTGTIIPAEYADRTIPVLVLGVIAFLPGSYHTYLAWCAYRRYCIYNNYKIFNSYFSPLSFIFNLVVTSRYTRTDFRHSYFLFLVALHVQQYKNDLMYVEVLLVTVTHQISSMNNNNQNIYEYCNHLLEVYVTAGLEIRSSNSHVGLLEIKASTSFSERHLCYDDS</sequence>
<keyword evidence="15" id="KW-0968">Cytoplasmic vesicle</keyword>
<evidence type="ECO:0000256" key="1">
    <source>
        <dbReference type="ARBA" id="ARBA00004141"/>
    </source>
</evidence>
<dbReference type="InterPro" id="IPR044234">
    <property type="entry name" value="TMEM230"/>
</dbReference>
<evidence type="ECO:0000256" key="8">
    <source>
        <dbReference type="ARBA" id="ARBA00007743"/>
    </source>
</evidence>
<feature type="transmembrane region" description="Helical" evidence="18">
    <location>
        <begin position="76"/>
        <end position="97"/>
    </location>
</feature>
<keyword evidence="11 18" id="KW-1133">Transmembrane helix</keyword>
<evidence type="ECO:0000256" key="2">
    <source>
        <dbReference type="ARBA" id="ARBA00004172"/>
    </source>
</evidence>
<evidence type="ECO:0000256" key="6">
    <source>
        <dbReference type="ARBA" id="ARBA00004601"/>
    </source>
</evidence>
<comment type="function">
    <text evidence="16">Involved in trafficking and recycling of synaptic vesicles.</text>
</comment>
<evidence type="ECO:0000256" key="12">
    <source>
        <dbReference type="ARBA" id="ARBA00023018"/>
    </source>
</evidence>
<keyword evidence="14 18" id="KW-0472">Membrane</keyword>
<evidence type="ECO:0000256" key="5">
    <source>
        <dbReference type="ARBA" id="ARBA00004419"/>
    </source>
</evidence>
<evidence type="ECO:0000256" key="17">
    <source>
        <dbReference type="ARBA" id="ARBA00024088"/>
    </source>
</evidence>
<proteinExistence type="inferred from homology"/>
<evidence type="ECO:0000313" key="19">
    <source>
        <dbReference type="EMBL" id="KAF6033851.1"/>
    </source>
</evidence>
<dbReference type="OrthoDB" id="5597044at2759"/>
<evidence type="ECO:0000256" key="11">
    <source>
        <dbReference type="ARBA" id="ARBA00022989"/>
    </source>
</evidence>
<dbReference type="GO" id="GO:0055037">
    <property type="term" value="C:recycling endosome"/>
    <property type="evidence" value="ECO:0007669"/>
    <property type="project" value="UniProtKB-SubCell"/>
</dbReference>